<feature type="domain" description="Calcineurin-like phosphoesterase" evidence="4">
    <location>
        <begin position="54"/>
        <end position="265"/>
    </location>
</feature>
<proteinExistence type="inferred from homology"/>
<comment type="similarity">
    <text evidence="2">Belongs to the 5'-nucleotidase family.</text>
</comment>
<dbReference type="PANTHER" id="PTHR11575:SF24">
    <property type="entry name" value="5'-NUCLEOTIDASE"/>
    <property type="match status" value="1"/>
</dbReference>
<name>A0ABU5TIU5_9CYAN</name>
<dbReference type="Proteomes" id="UP001301388">
    <property type="component" value="Unassembled WGS sequence"/>
</dbReference>
<keyword evidence="3" id="KW-1133">Transmembrane helix</keyword>
<evidence type="ECO:0000256" key="3">
    <source>
        <dbReference type="SAM" id="Phobius"/>
    </source>
</evidence>
<evidence type="ECO:0000313" key="6">
    <source>
        <dbReference type="EMBL" id="MEA5477568.1"/>
    </source>
</evidence>
<evidence type="ECO:0000259" key="5">
    <source>
        <dbReference type="Pfam" id="PF02872"/>
    </source>
</evidence>
<evidence type="ECO:0000313" key="7">
    <source>
        <dbReference type="Proteomes" id="UP001301388"/>
    </source>
</evidence>
<dbReference type="InterPro" id="IPR006146">
    <property type="entry name" value="5'-Nucleotdase_CS"/>
</dbReference>
<accession>A0ABU5TIU5</accession>
<evidence type="ECO:0000256" key="1">
    <source>
        <dbReference type="ARBA" id="ARBA00022729"/>
    </source>
</evidence>
<evidence type="ECO:0000259" key="4">
    <source>
        <dbReference type="Pfam" id="PF00149"/>
    </source>
</evidence>
<evidence type="ECO:0000256" key="2">
    <source>
        <dbReference type="RuleBase" id="RU362119"/>
    </source>
</evidence>
<keyword evidence="3" id="KW-0812">Transmembrane</keyword>
<keyword evidence="1" id="KW-0732">Signal</keyword>
<dbReference type="Gene3D" id="3.60.21.10">
    <property type="match status" value="1"/>
</dbReference>
<feature type="domain" description="5'-Nucleotidase C-terminal" evidence="5">
    <location>
        <begin position="352"/>
        <end position="514"/>
    </location>
</feature>
<dbReference type="EMBL" id="JAYGIE010000029">
    <property type="protein sequence ID" value="MEA5477568.1"/>
    <property type="molecule type" value="Genomic_DNA"/>
</dbReference>
<sequence>MKAKNSFKAIANYLKLKPQIWRSLQIFVAFAITFLIVVSPALLNVVAQESRFSLRILHTNDHHAHLEPAKYGDRLLGGIARRRTLIDQIRAENKTNQEPLLLLDAGDIFQGTLYFNQYLGQADLDFYNALNYDASTIGNHEFDRGQQVLADFIAKAKFPIISANIDIAPESPLYGKVRPWHVLNMQGEKVGLFGLTTPDTAILASVGEGVKFTDPIAAAKASVSSLKKQGINKIVALTHIGFENDVTLARKVPDIDIIIGGHSHTSVGNIPNANHPYPLVEKNGTKAPVLVVTDWEWGKYLGDLSVSFDRAGKLIAWAGKPHAIDASIKPNPEFMDKLKAYAAPIEALRQKVIGKSLVALDGDRVKLRTSETPLGNLIADAILAKTKVDQVQVAIVNAGGIRNGFPLGDITMGNVLEALPFGNTITRVELTGKQLIEALESGVSMAEQGEGRFPQVAGIRFVWDSKLPAGKRVTKVEVKDASGKFQLLNSKDVYRVATNNFLASGGDGYRVFAEGKNLLETGYLLSDAIAEYITASSPLQITTEGRIVRQ</sequence>
<dbReference type="SUPFAM" id="SSF56300">
    <property type="entry name" value="Metallo-dependent phosphatases"/>
    <property type="match status" value="1"/>
</dbReference>
<dbReference type="RefSeq" id="WP_323261165.1">
    <property type="nucleotide sequence ID" value="NZ_JAYGIE010000029.1"/>
</dbReference>
<dbReference type="PANTHER" id="PTHR11575">
    <property type="entry name" value="5'-NUCLEOTIDASE-RELATED"/>
    <property type="match status" value="1"/>
</dbReference>
<dbReference type="PRINTS" id="PR01607">
    <property type="entry name" value="APYRASEFAMLY"/>
</dbReference>
<dbReference type="InterPro" id="IPR036907">
    <property type="entry name" value="5'-Nucleotdase_C_sf"/>
</dbReference>
<organism evidence="6 7">
    <name type="scientific">Pseudanabaena galeata UHCC 0370</name>
    <dbReference type="NCBI Taxonomy" id="3110310"/>
    <lineage>
        <taxon>Bacteria</taxon>
        <taxon>Bacillati</taxon>
        <taxon>Cyanobacteriota</taxon>
        <taxon>Cyanophyceae</taxon>
        <taxon>Pseudanabaenales</taxon>
        <taxon>Pseudanabaenaceae</taxon>
        <taxon>Pseudanabaena</taxon>
    </lineage>
</organism>
<keyword evidence="2" id="KW-0547">Nucleotide-binding</keyword>
<keyword evidence="7" id="KW-1185">Reference proteome</keyword>
<dbReference type="Pfam" id="PF02872">
    <property type="entry name" value="5_nucleotid_C"/>
    <property type="match status" value="1"/>
</dbReference>
<dbReference type="SUPFAM" id="SSF55816">
    <property type="entry name" value="5'-nucleotidase (syn. UDP-sugar hydrolase), C-terminal domain"/>
    <property type="match status" value="1"/>
</dbReference>
<dbReference type="Pfam" id="PF00149">
    <property type="entry name" value="Metallophos"/>
    <property type="match status" value="1"/>
</dbReference>
<gene>
    <name evidence="6" type="ORF">VB774_08040</name>
</gene>
<comment type="caution">
    <text evidence="6">The sequence shown here is derived from an EMBL/GenBank/DDBJ whole genome shotgun (WGS) entry which is preliminary data.</text>
</comment>
<dbReference type="InterPro" id="IPR006179">
    <property type="entry name" value="5_nucleotidase/apyrase"/>
</dbReference>
<dbReference type="InterPro" id="IPR008334">
    <property type="entry name" value="5'-Nucleotdase_C"/>
</dbReference>
<reference evidence="6 7" key="1">
    <citation type="submission" date="2023-12" db="EMBL/GenBank/DDBJ databases">
        <title>Baltic Sea Cyanobacteria.</title>
        <authorList>
            <person name="Delbaje E."/>
            <person name="Fewer D.P."/>
            <person name="Shishido T.K."/>
        </authorList>
    </citation>
    <scope>NUCLEOTIDE SEQUENCE [LARGE SCALE GENOMIC DNA]</scope>
    <source>
        <strain evidence="6 7">UHCC 0370</strain>
    </source>
</reference>
<dbReference type="CDD" id="cd07409">
    <property type="entry name" value="MPP_CD73_N"/>
    <property type="match status" value="1"/>
</dbReference>
<keyword evidence="3" id="KW-0472">Membrane</keyword>
<protein>
    <submittedName>
        <fullName evidence="6">5'-nucleotidase C-terminal domain-containing protein</fullName>
    </submittedName>
</protein>
<keyword evidence="2" id="KW-0378">Hydrolase</keyword>
<feature type="transmembrane region" description="Helical" evidence="3">
    <location>
        <begin position="20"/>
        <end position="43"/>
    </location>
</feature>
<dbReference type="PROSITE" id="PS00785">
    <property type="entry name" value="5_NUCLEOTIDASE_1"/>
    <property type="match status" value="1"/>
</dbReference>
<dbReference type="Gene3D" id="3.90.780.10">
    <property type="entry name" value="5'-Nucleotidase, C-terminal domain"/>
    <property type="match status" value="1"/>
</dbReference>
<dbReference type="InterPro" id="IPR029052">
    <property type="entry name" value="Metallo-depent_PP-like"/>
</dbReference>
<dbReference type="PROSITE" id="PS00786">
    <property type="entry name" value="5_NUCLEOTIDASE_2"/>
    <property type="match status" value="1"/>
</dbReference>
<dbReference type="InterPro" id="IPR004843">
    <property type="entry name" value="Calcineurin-like_PHP"/>
</dbReference>